<evidence type="ECO:0000259" key="4">
    <source>
        <dbReference type="Pfam" id="PF23357"/>
    </source>
</evidence>
<evidence type="ECO:0000259" key="3">
    <source>
        <dbReference type="Pfam" id="PF09822"/>
    </source>
</evidence>
<dbReference type="InterPro" id="IPR019196">
    <property type="entry name" value="ABC_transp_unknown"/>
</dbReference>
<feature type="domain" description="ABC-type uncharacterised transport system" evidence="3">
    <location>
        <begin position="211"/>
        <end position="507"/>
    </location>
</feature>
<keyword evidence="2" id="KW-0812">Transmembrane</keyword>
<feature type="domain" description="DUF7088" evidence="4">
    <location>
        <begin position="42"/>
        <end position="142"/>
    </location>
</feature>
<name>A0A450T311_9GAMM</name>
<accession>A0A450T311</accession>
<reference evidence="5" key="1">
    <citation type="submission" date="2019-02" db="EMBL/GenBank/DDBJ databases">
        <authorList>
            <person name="Gruber-Vodicka R. H."/>
            <person name="Seah K. B. B."/>
        </authorList>
    </citation>
    <scope>NUCLEOTIDE SEQUENCE</scope>
    <source>
        <strain evidence="5">BECK_DK161</strain>
    </source>
</reference>
<dbReference type="AlphaFoldDB" id="A0A450T311"/>
<keyword evidence="2" id="KW-0472">Membrane</keyword>
<sequence>MENIMKVKWLAGSGLLLAVILLFTVNIFSEAAFRSLRLDLTEGQRYTLSEGTRSILSELEEPVTLRLFLSQKQVARLPGISGYATRVRELLEEYRRISGGMVRVRLIDPEPFSEEEDRALDYGLSAAPWNNEGDSFYFGLVGSGPTDTEILIPFFSPDRKAFIEYDLTNLIYQLTHPDRKIVGLMNSLSIRGGEGTATDQRAPGQDETAVFGAIMAEIRRYFDLRMLATDSEQIPDDVDVLMLVHPRELPENTLYAIDQFVLRGGHALVFVDPYTEPDPADNATATTTPGIGVTRSHLDPLFAAWGIGFSTGKVIGDIRLAESVRFDTDSISTTTDYPIWIRLPHSQMDKGDVITAGLDTVFLASPGRLWKIPEGKTRFQPLFRTTTNAFAFDTTRIMLLADPRALLRDYRESGEEYTLAARVTGQVDSAFPKGPPADSGGKEAGTGDAGDTVPPRGHRSTSEGDINVVVVADTDILRDRFWIGVQDFQGTRVAQPTAANGTFVINAIENLTGSSELTRIRSRGNFNRPFTRVDTLRERAEFHFLRKEKELTDKLRETEHRLVELERGERGGNGAWVLSEAQQWEIDRFREEKLRIRKELRQVRHGLRKNIQRMENRLKFINIGLVPLLIGLGGIVFAGYRARGKRPRKAPENHPEQAPPVKA</sequence>
<evidence type="ECO:0000313" key="5">
    <source>
        <dbReference type="EMBL" id="VFJ60920.1"/>
    </source>
</evidence>
<organism evidence="5">
    <name type="scientific">Candidatus Kentrum sp. DK</name>
    <dbReference type="NCBI Taxonomy" id="2126562"/>
    <lineage>
        <taxon>Bacteria</taxon>
        <taxon>Pseudomonadati</taxon>
        <taxon>Pseudomonadota</taxon>
        <taxon>Gammaproteobacteria</taxon>
        <taxon>Candidatus Kentrum</taxon>
    </lineage>
</organism>
<feature type="transmembrane region" description="Helical" evidence="2">
    <location>
        <begin position="620"/>
        <end position="640"/>
    </location>
</feature>
<dbReference type="Pfam" id="PF23357">
    <property type="entry name" value="DUF7088"/>
    <property type="match status" value="1"/>
</dbReference>
<dbReference type="Pfam" id="PF09822">
    <property type="entry name" value="ABC_transp_aux"/>
    <property type="match status" value="1"/>
</dbReference>
<proteinExistence type="predicted"/>
<evidence type="ECO:0000256" key="1">
    <source>
        <dbReference type="SAM" id="MobiDB-lite"/>
    </source>
</evidence>
<keyword evidence="2" id="KW-1133">Transmembrane helix</keyword>
<gene>
    <name evidence="5" type="ORF">BECKDK2373C_GA0170839_108521</name>
</gene>
<feature type="region of interest" description="Disordered" evidence="1">
    <location>
        <begin position="428"/>
        <end position="462"/>
    </location>
</feature>
<protein>
    <submittedName>
        <fullName evidence="5">ABC-type uncharacterized transport system involved in gliding motility, auxiliary component</fullName>
    </submittedName>
</protein>
<dbReference type="EMBL" id="CAADEY010000085">
    <property type="protein sequence ID" value="VFJ60920.1"/>
    <property type="molecule type" value="Genomic_DNA"/>
</dbReference>
<evidence type="ECO:0000256" key="2">
    <source>
        <dbReference type="SAM" id="Phobius"/>
    </source>
</evidence>
<dbReference type="InterPro" id="IPR055396">
    <property type="entry name" value="DUF7088"/>
</dbReference>